<dbReference type="Proteomes" id="UP001374535">
    <property type="component" value="Chromosome 1"/>
</dbReference>
<protein>
    <submittedName>
        <fullName evidence="2">Uncharacterized protein</fullName>
    </submittedName>
</protein>
<evidence type="ECO:0000313" key="2">
    <source>
        <dbReference type="EMBL" id="WVZ24451.1"/>
    </source>
</evidence>
<keyword evidence="3" id="KW-1185">Reference proteome</keyword>
<accession>A0AAQ3SD86</accession>
<sequence length="136" mass="15757">MFAKLSSPDLPSEALTTEVAFFPARRSCGSDLASAARREKENVGRQRRRSHRKRRLRIAGDVNLISQTQRDREREQWKSSVTKRHRWQLAAPSCLARELFISYAQKDVTEKLSGLEGQVECERESTERSSTRYCRN</sequence>
<dbReference type="AlphaFoldDB" id="A0AAQ3SD86"/>
<proteinExistence type="predicted"/>
<gene>
    <name evidence="2" type="ORF">V8G54_002995</name>
</gene>
<organism evidence="2 3">
    <name type="scientific">Vigna mungo</name>
    <name type="common">Black gram</name>
    <name type="synonym">Phaseolus mungo</name>
    <dbReference type="NCBI Taxonomy" id="3915"/>
    <lineage>
        <taxon>Eukaryota</taxon>
        <taxon>Viridiplantae</taxon>
        <taxon>Streptophyta</taxon>
        <taxon>Embryophyta</taxon>
        <taxon>Tracheophyta</taxon>
        <taxon>Spermatophyta</taxon>
        <taxon>Magnoliopsida</taxon>
        <taxon>eudicotyledons</taxon>
        <taxon>Gunneridae</taxon>
        <taxon>Pentapetalae</taxon>
        <taxon>rosids</taxon>
        <taxon>fabids</taxon>
        <taxon>Fabales</taxon>
        <taxon>Fabaceae</taxon>
        <taxon>Papilionoideae</taxon>
        <taxon>50 kb inversion clade</taxon>
        <taxon>NPAAA clade</taxon>
        <taxon>indigoferoid/millettioid clade</taxon>
        <taxon>Phaseoleae</taxon>
        <taxon>Vigna</taxon>
    </lineage>
</organism>
<reference evidence="2 3" key="1">
    <citation type="journal article" date="2023" name="Life. Sci Alliance">
        <title>Evolutionary insights into 3D genome organization and epigenetic landscape of Vigna mungo.</title>
        <authorList>
            <person name="Junaid A."/>
            <person name="Singh B."/>
            <person name="Bhatia S."/>
        </authorList>
    </citation>
    <scope>NUCLEOTIDE SEQUENCE [LARGE SCALE GENOMIC DNA]</scope>
    <source>
        <strain evidence="2">Urdbean</strain>
    </source>
</reference>
<feature type="region of interest" description="Disordered" evidence="1">
    <location>
        <begin position="33"/>
        <end position="53"/>
    </location>
</feature>
<evidence type="ECO:0000313" key="3">
    <source>
        <dbReference type="Proteomes" id="UP001374535"/>
    </source>
</evidence>
<evidence type="ECO:0000256" key="1">
    <source>
        <dbReference type="SAM" id="MobiDB-lite"/>
    </source>
</evidence>
<dbReference type="EMBL" id="CP144700">
    <property type="protein sequence ID" value="WVZ24451.1"/>
    <property type="molecule type" value="Genomic_DNA"/>
</dbReference>
<name>A0AAQ3SD86_VIGMU</name>